<accession>A0AAW2FLH1</accession>
<dbReference type="AlphaFoldDB" id="A0AAW2FLH1"/>
<reference evidence="1 2" key="1">
    <citation type="submission" date="2023-03" db="EMBL/GenBank/DDBJ databases">
        <title>High recombination rates correlate with genetic variation in Cardiocondyla obscurior ants.</title>
        <authorList>
            <person name="Errbii M."/>
        </authorList>
    </citation>
    <scope>NUCLEOTIDE SEQUENCE [LARGE SCALE GENOMIC DNA]</scope>
    <source>
        <strain evidence="1">Alpha-2009</strain>
        <tissue evidence="1">Whole body</tissue>
    </source>
</reference>
<evidence type="ECO:0008006" key="3">
    <source>
        <dbReference type="Google" id="ProtNLM"/>
    </source>
</evidence>
<evidence type="ECO:0000313" key="1">
    <source>
        <dbReference type="EMBL" id="KAL0116814.1"/>
    </source>
</evidence>
<evidence type="ECO:0000313" key="2">
    <source>
        <dbReference type="Proteomes" id="UP001430953"/>
    </source>
</evidence>
<gene>
    <name evidence="1" type="ORF">PUN28_010025</name>
</gene>
<dbReference type="Proteomes" id="UP001430953">
    <property type="component" value="Unassembled WGS sequence"/>
</dbReference>
<proteinExistence type="predicted"/>
<keyword evidence="2" id="KW-1185">Reference proteome</keyword>
<sequence length="82" mass="9847">MWRRDRHASLQPYVKIIKHQKPVELMRFAGESRFGSVRSVIYIWCRRLKAFRSKAYRYIDIIRELCSYPSMTKTVIATDAYS</sequence>
<dbReference type="EMBL" id="JADYXP020000009">
    <property type="protein sequence ID" value="KAL0116814.1"/>
    <property type="molecule type" value="Genomic_DNA"/>
</dbReference>
<name>A0AAW2FLH1_9HYME</name>
<comment type="caution">
    <text evidence="1">The sequence shown here is derived from an EMBL/GenBank/DDBJ whole genome shotgun (WGS) entry which is preliminary data.</text>
</comment>
<protein>
    <recommendedName>
        <fullName evidence="3">Transposase</fullName>
    </recommendedName>
</protein>
<organism evidence="1 2">
    <name type="scientific">Cardiocondyla obscurior</name>
    <dbReference type="NCBI Taxonomy" id="286306"/>
    <lineage>
        <taxon>Eukaryota</taxon>
        <taxon>Metazoa</taxon>
        <taxon>Ecdysozoa</taxon>
        <taxon>Arthropoda</taxon>
        <taxon>Hexapoda</taxon>
        <taxon>Insecta</taxon>
        <taxon>Pterygota</taxon>
        <taxon>Neoptera</taxon>
        <taxon>Endopterygota</taxon>
        <taxon>Hymenoptera</taxon>
        <taxon>Apocrita</taxon>
        <taxon>Aculeata</taxon>
        <taxon>Formicoidea</taxon>
        <taxon>Formicidae</taxon>
        <taxon>Myrmicinae</taxon>
        <taxon>Cardiocondyla</taxon>
    </lineage>
</organism>